<keyword evidence="1" id="KW-0723">Serine/threonine-protein kinase</keyword>
<reference evidence="4" key="1">
    <citation type="journal article" date="2019" name="Int. J. Syst. Evol. Microbiol.">
        <title>The Global Catalogue of Microorganisms (GCM) 10K type strain sequencing project: providing services to taxonomists for standard genome sequencing and annotation.</title>
        <authorList>
            <consortium name="The Broad Institute Genomics Platform"/>
            <consortium name="The Broad Institute Genome Sequencing Center for Infectious Disease"/>
            <person name="Wu L."/>
            <person name="Ma J."/>
        </authorList>
    </citation>
    <scope>NUCLEOTIDE SEQUENCE [LARGE SCALE GENOMIC DNA]</scope>
    <source>
        <strain evidence="4">JCM 3272</strain>
    </source>
</reference>
<keyword evidence="1" id="KW-0418">Kinase</keyword>
<dbReference type="PANTHER" id="PTHR35526">
    <property type="entry name" value="ANTI-SIGMA-F FACTOR RSBW-RELATED"/>
    <property type="match status" value="1"/>
</dbReference>
<dbReference type="Pfam" id="PF13581">
    <property type="entry name" value="HATPase_c_2"/>
    <property type="match status" value="1"/>
</dbReference>
<protein>
    <recommendedName>
        <fullName evidence="2">Histidine kinase/HSP90-like ATPase domain-containing protein</fullName>
    </recommendedName>
</protein>
<dbReference type="Gene3D" id="3.30.565.10">
    <property type="entry name" value="Histidine kinase-like ATPase, C-terminal domain"/>
    <property type="match status" value="1"/>
</dbReference>
<name>A0ABP5S8D7_9ACTN</name>
<dbReference type="CDD" id="cd16936">
    <property type="entry name" value="HATPase_RsbW-like"/>
    <property type="match status" value="1"/>
</dbReference>
<organism evidence="3 4">
    <name type="scientific">Dactylosporangium salmoneum</name>
    <dbReference type="NCBI Taxonomy" id="53361"/>
    <lineage>
        <taxon>Bacteria</taxon>
        <taxon>Bacillati</taxon>
        <taxon>Actinomycetota</taxon>
        <taxon>Actinomycetes</taxon>
        <taxon>Micromonosporales</taxon>
        <taxon>Micromonosporaceae</taxon>
        <taxon>Dactylosporangium</taxon>
    </lineage>
</organism>
<dbReference type="SUPFAM" id="SSF55874">
    <property type="entry name" value="ATPase domain of HSP90 chaperone/DNA topoisomerase II/histidine kinase"/>
    <property type="match status" value="1"/>
</dbReference>
<proteinExistence type="predicted"/>
<dbReference type="PANTHER" id="PTHR35526:SF3">
    <property type="entry name" value="ANTI-SIGMA-F FACTOR RSBW"/>
    <property type="match status" value="1"/>
</dbReference>
<dbReference type="InterPro" id="IPR003594">
    <property type="entry name" value="HATPase_dom"/>
</dbReference>
<evidence type="ECO:0000259" key="2">
    <source>
        <dbReference type="Pfam" id="PF13581"/>
    </source>
</evidence>
<feature type="domain" description="Histidine kinase/HSP90-like ATPase" evidence="2">
    <location>
        <begin position="29"/>
        <end position="137"/>
    </location>
</feature>
<keyword evidence="4" id="KW-1185">Reference proteome</keyword>
<gene>
    <name evidence="3" type="ORF">GCM10010170_001580</name>
</gene>
<evidence type="ECO:0000313" key="3">
    <source>
        <dbReference type="EMBL" id="GAA2326615.1"/>
    </source>
</evidence>
<dbReference type="Proteomes" id="UP001501444">
    <property type="component" value="Unassembled WGS sequence"/>
</dbReference>
<dbReference type="InterPro" id="IPR050267">
    <property type="entry name" value="Anti-sigma-factor_SerPK"/>
</dbReference>
<dbReference type="EMBL" id="BAAARV010000003">
    <property type="protein sequence ID" value="GAA2326615.1"/>
    <property type="molecule type" value="Genomic_DNA"/>
</dbReference>
<keyword evidence="1" id="KW-0808">Transferase</keyword>
<evidence type="ECO:0000256" key="1">
    <source>
        <dbReference type="ARBA" id="ARBA00022527"/>
    </source>
</evidence>
<comment type="caution">
    <text evidence="3">The sequence shown here is derived from an EMBL/GenBank/DDBJ whole genome shotgun (WGS) entry which is preliminary data.</text>
</comment>
<sequence>MGYSEGMTPQRHQVVRWRPPHGEDAAVAADARAWARRALPGLLAEPARTNLEDDVELLVSELAANAVLHAGGLGHVELHCTGSELRIVVHDEAQALPVPSPSVAPDIDHGRGMLLVELLATRWGVRPHPGRGKDVWLDLPL</sequence>
<accession>A0ABP5S8D7</accession>
<evidence type="ECO:0000313" key="4">
    <source>
        <dbReference type="Proteomes" id="UP001501444"/>
    </source>
</evidence>
<dbReference type="InterPro" id="IPR036890">
    <property type="entry name" value="HATPase_C_sf"/>
</dbReference>